<sequence length="659" mass="71241">MANETSSNGSSSSVPVNASAPLASSTLLSDDEESPKETPSKSPPPSPSSPSPPTESSPPPKQSPPAPAQSPPPTQSHSPPPSPSPSPPSPSPSPPPSPPTSSASPPEPLLPSPPPPQSLPASQFEAPPPPYLSPPIRIPTPPSPTSRVTPPLVPTASLSNQPSPPRLRSVSQPKPRAASPKSSFTSMSPSSGYTKGEIVGFSLAGVFFIAFLALVIFFISMRKKRQENIFPAPPHGRFHMQGGGDLHYYIEDPGFENGQGAIHLRSPSDPAQHMSTGPTVFTYDKVAEITNGFSKENIIGEGGFGHVYKATMPDGRVGAVKMLKAGSGQGEREFRAEVDIISRIHHRHLVSLIGYCISAQQRVLIYEYVPNGNLNQHLHGNVWPILDWPKRVKIAIGAARGIAYLHEGCNPRIIHRDIKSANILLDNAYEAEVADFGLAKLTDDANTHVSTRVMGTFGYMAPEYATSGKLTDRSDVFSFGVVLLELITGRKPVDPKQPIGEESLVEWARPLLLRAVETGDFGELVDPRLELQYDDNQMFRMIDAAAACVRHSAPKRPRMVQVARAIDSDDQLNDLSNGVKYGQSIVYDSGQYKEDIMRFRRMANGSYHDSDFDMYSNKYRSTISPEISGPKHTRMPYGAGGDSEIRVSDGQGSYVQNIS</sequence>
<dbReference type="SUPFAM" id="SSF56112">
    <property type="entry name" value="Protein kinase-like (PK-like)"/>
    <property type="match status" value="1"/>
</dbReference>
<evidence type="ECO:0000256" key="7">
    <source>
        <dbReference type="ARBA" id="ARBA00022741"/>
    </source>
</evidence>
<dbReference type="FunFam" id="3.30.200.20:FF:000212">
    <property type="entry name" value="Proline-rich receptor-like protein kinase PERK8"/>
    <property type="match status" value="1"/>
</dbReference>
<feature type="domain" description="Protein kinase" evidence="16">
    <location>
        <begin position="293"/>
        <end position="572"/>
    </location>
</feature>
<keyword evidence="11 15" id="KW-0472">Membrane</keyword>
<dbReference type="STRING" id="157652.A0A371F147"/>
<evidence type="ECO:0000256" key="12">
    <source>
        <dbReference type="ARBA" id="ARBA00047899"/>
    </source>
</evidence>
<dbReference type="GO" id="GO:0005886">
    <property type="term" value="C:plasma membrane"/>
    <property type="evidence" value="ECO:0007669"/>
    <property type="project" value="UniProtKB-SubCell"/>
</dbReference>
<keyword evidence="3" id="KW-1003">Cell membrane</keyword>
<dbReference type="PROSITE" id="PS00108">
    <property type="entry name" value="PROTEIN_KINASE_ST"/>
    <property type="match status" value="1"/>
</dbReference>
<accession>A0A371F147</accession>
<dbReference type="InterPro" id="IPR047117">
    <property type="entry name" value="PERK1-13-like"/>
</dbReference>
<dbReference type="GO" id="GO:0004674">
    <property type="term" value="F:protein serine/threonine kinase activity"/>
    <property type="evidence" value="ECO:0007669"/>
    <property type="project" value="UniProtKB-KW"/>
</dbReference>
<dbReference type="PANTHER" id="PTHR47982:SF1">
    <property type="entry name" value="NON-SPECIFIC SERINE_THREONINE PROTEIN KINASE"/>
    <property type="match status" value="1"/>
</dbReference>
<keyword evidence="4" id="KW-0723">Serine/threonine-protein kinase</keyword>
<feature type="compositionally biased region" description="Pro residues" evidence="14">
    <location>
        <begin position="126"/>
        <end position="144"/>
    </location>
</feature>
<reference evidence="17" key="1">
    <citation type="submission" date="2018-05" db="EMBL/GenBank/DDBJ databases">
        <title>Draft genome of Mucuna pruriens seed.</title>
        <authorList>
            <person name="Nnadi N.E."/>
            <person name="Vos R."/>
            <person name="Hasami M.H."/>
            <person name="Devisetty U.K."/>
            <person name="Aguiy J.C."/>
        </authorList>
    </citation>
    <scope>NUCLEOTIDE SEQUENCE [LARGE SCALE GENOMIC DNA]</scope>
    <source>
        <strain evidence="17">JCA_2017</strain>
    </source>
</reference>
<feature type="transmembrane region" description="Helical" evidence="15">
    <location>
        <begin position="198"/>
        <end position="219"/>
    </location>
</feature>
<proteinExistence type="predicted"/>
<dbReference type="PRINTS" id="PR01217">
    <property type="entry name" value="PRICHEXTENSN"/>
</dbReference>
<evidence type="ECO:0000256" key="2">
    <source>
        <dbReference type="ARBA" id="ARBA00012513"/>
    </source>
</evidence>
<dbReference type="SMART" id="SM00220">
    <property type="entry name" value="S_TKc"/>
    <property type="match status" value="1"/>
</dbReference>
<keyword evidence="9" id="KW-0067">ATP-binding</keyword>
<comment type="catalytic activity">
    <reaction evidence="13">
        <text>L-seryl-[protein] + ATP = O-phospho-L-seryl-[protein] + ADP + H(+)</text>
        <dbReference type="Rhea" id="RHEA:17989"/>
        <dbReference type="Rhea" id="RHEA-COMP:9863"/>
        <dbReference type="Rhea" id="RHEA-COMP:11604"/>
        <dbReference type="ChEBI" id="CHEBI:15378"/>
        <dbReference type="ChEBI" id="CHEBI:29999"/>
        <dbReference type="ChEBI" id="CHEBI:30616"/>
        <dbReference type="ChEBI" id="CHEBI:83421"/>
        <dbReference type="ChEBI" id="CHEBI:456216"/>
        <dbReference type="EC" id="2.7.11.1"/>
    </reaction>
</comment>
<dbReference type="AlphaFoldDB" id="A0A371F147"/>
<feature type="region of interest" description="Disordered" evidence="14">
    <location>
        <begin position="1"/>
        <end position="191"/>
    </location>
</feature>
<comment type="caution">
    <text evidence="17">The sequence shown here is derived from an EMBL/GenBank/DDBJ whole genome shotgun (WGS) entry which is preliminary data.</text>
</comment>
<protein>
    <recommendedName>
        <fullName evidence="2">non-specific serine/threonine protein kinase</fullName>
        <ecNumber evidence="2">2.7.11.1</ecNumber>
    </recommendedName>
</protein>
<evidence type="ECO:0000256" key="14">
    <source>
        <dbReference type="SAM" id="MobiDB-lite"/>
    </source>
</evidence>
<feature type="non-terminal residue" evidence="17">
    <location>
        <position position="1"/>
    </location>
</feature>
<keyword evidence="8" id="KW-0418">Kinase</keyword>
<evidence type="ECO:0000256" key="9">
    <source>
        <dbReference type="ARBA" id="ARBA00022840"/>
    </source>
</evidence>
<dbReference type="InterPro" id="IPR011009">
    <property type="entry name" value="Kinase-like_dom_sf"/>
</dbReference>
<feature type="compositionally biased region" description="Low complexity" evidence="14">
    <location>
        <begin position="179"/>
        <end position="191"/>
    </location>
</feature>
<evidence type="ECO:0000256" key="11">
    <source>
        <dbReference type="ARBA" id="ARBA00023136"/>
    </source>
</evidence>
<keyword evidence="18" id="KW-1185">Reference proteome</keyword>
<dbReference type="FunFam" id="1.10.510.10:FF:000173">
    <property type="entry name" value="proline-rich receptor-like protein kinase PERK8"/>
    <property type="match status" value="1"/>
</dbReference>
<dbReference type="InterPro" id="IPR001245">
    <property type="entry name" value="Ser-Thr/Tyr_kinase_cat_dom"/>
</dbReference>
<dbReference type="EC" id="2.7.11.1" evidence="2"/>
<dbReference type="CDD" id="cd14066">
    <property type="entry name" value="STKc_IRAK"/>
    <property type="match status" value="1"/>
</dbReference>
<evidence type="ECO:0000256" key="15">
    <source>
        <dbReference type="SAM" id="Phobius"/>
    </source>
</evidence>
<feature type="compositionally biased region" description="Low complexity" evidence="14">
    <location>
        <begin position="1"/>
        <end position="28"/>
    </location>
</feature>
<name>A0A371F147_MUCPR</name>
<evidence type="ECO:0000256" key="5">
    <source>
        <dbReference type="ARBA" id="ARBA00022679"/>
    </source>
</evidence>
<evidence type="ECO:0000256" key="3">
    <source>
        <dbReference type="ARBA" id="ARBA00022475"/>
    </source>
</evidence>
<evidence type="ECO:0000259" key="16">
    <source>
        <dbReference type="PROSITE" id="PS50011"/>
    </source>
</evidence>
<evidence type="ECO:0000256" key="10">
    <source>
        <dbReference type="ARBA" id="ARBA00022989"/>
    </source>
</evidence>
<evidence type="ECO:0000256" key="4">
    <source>
        <dbReference type="ARBA" id="ARBA00022527"/>
    </source>
</evidence>
<dbReference type="Pfam" id="PF07714">
    <property type="entry name" value="PK_Tyr_Ser-Thr"/>
    <property type="match status" value="1"/>
</dbReference>
<evidence type="ECO:0000256" key="8">
    <source>
        <dbReference type="ARBA" id="ARBA00022777"/>
    </source>
</evidence>
<dbReference type="PROSITE" id="PS50011">
    <property type="entry name" value="PROTEIN_KINASE_DOM"/>
    <property type="match status" value="1"/>
</dbReference>
<keyword evidence="7" id="KW-0547">Nucleotide-binding</keyword>
<dbReference type="PANTHER" id="PTHR47982">
    <property type="entry name" value="PROLINE-RICH RECEPTOR-LIKE PROTEIN KINASE PERK4"/>
    <property type="match status" value="1"/>
</dbReference>
<organism evidence="17 18">
    <name type="scientific">Mucuna pruriens</name>
    <name type="common">Velvet bean</name>
    <name type="synonym">Dolichos pruriens</name>
    <dbReference type="NCBI Taxonomy" id="157652"/>
    <lineage>
        <taxon>Eukaryota</taxon>
        <taxon>Viridiplantae</taxon>
        <taxon>Streptophyta</taxon>
        <taxon>Embryophyta</taxon>
        <taxon>Tracheophyta</taxon>
        <taxon>Spermatophyta</taxon>
        <taxon>Magnoliopsida</taxon>
        <taxon>eudicotyledons</taxon>
        <taxon>Gunneridae</taxon>
        <taxon>Pentapetalae</taxon>
        <taxon>rosids</taxon>
        <taxon>fabids</taxon>
        <taxon>Fabales</taxon>
        <taxon>Fabaceae</taxon>
        <taxon>Papilionoideae</taxon>
        <taxon>50 kb inversion clade</taxon>
        <taxon>NPAAA clade</taxon>
        <taxon>indigoferoid/millettioid clade</taxon>
        <taxon>Phaseoleae</taxon>
        <taxon>Mucuna</taxon>
    </lineage>
</organism>
<evidence type="ECO:0000313" key="18">
    <source>
        <dbReference type="Proteomes" id="UP000257109"/>
    </source>
</evidence>
<dbReference type="EMBL" id="QJKJ01011093">
    <property type="protein sequence ID" value="RDX72019.1"/>
    <property type="molecule type" value="Genomic_DNA"/>
</dbReference>
<evidence type="ECO:0000256" key="6">
    <source>
        <dbReference type="ARBA" id="ARBA00022692"/>
    </source>
</evidence>
<evidence type="ECO:0000313" key="17">
    <source>
        <dbReference type="EMBL" id="RDX72019.1"/>
    </source>
</evidence>
<dbReference type="OrthoDB" id="4062651at2759"/>
<keyword evidence="6 15" id="KW-0812">Transmembrane</keyword>
<dbReference type="Gene3D" id="3.30.200.20">
    <property type="entry name" value="Phosphorylase Kinase, domain 1"/>
    <property type="match status" value="1"/>
</dbReference>
<dbReference type="Proteomes" id="UP000257109">
    <property type="component" value="Unassembled WGS sequence"/>
</dbReference>
<keyword evidence="5" id="KW-0808">Transferase</keyword>
<evidence type="ECO:0000256" key="13">
    <source>
        <dbReference type="ARBA" id="ARBA00048679"/>
    </source>
</evidence>
<gene>
    <name evidence="17" type="primary">PERK12</name>
    <name evidence="17" type="ORF">CR513_48554</name>
</gene>
<comment type="subcellular location">
    <subcellularLocation>
        <location evidence="1">Cell membrane</location>
        <topology evidence="1">Single-pass membrane protein</topology>
    </subcellularLocation>
</comment>
<feature type="compositionally biased region" description="Pro residues" evidence="14">
    <location>
        <begin position="41"/>
        <end position="118"/>
    </location>
</feature>
<dbReference type="Gene3D" id="1.10.510.10">
    <property type="entry name" value="Transferase(Phosphotransferase) domain 1"/>
    <property type="match status" value="1"/>
</dbReference>
<dbReference type="GO" id="GO:0005524">
    <property type="term" value="F:ATP binding"/>
    <property type="evidence" value="ECO:0007669"/>
    <property type="project" value="UniProtKB-KW"/>
</dbReference>
<comment type="catalytic activity">
    <reaction evidence="12">
        <text>L-threonyl-[protein] + ATP = O-phospho-L-threonyl-[protein] + ADP + H(+)</text>
        <dbReference type="Rhea" id="RHEA:46608"/>
        <dbReference type="Rhea" id="RHEA-COMP:11060"/>
        <dbReference type="Rhea" id="RHEA-COMP:11605"/>
        <dbReference type="ChEBI" id="CHEBI:15378"/>
        <dbReference type="ChEBI" id="CHEBI:30013"/>
        <dbReference type="ChEBI" id="CHEBI:30616"/>
        <dbReference type="ChEBI" id="CHEBI:61977"/>
        <dbReference type="ChEBI" id="CHEBI:456216"/>
        <dbReference type="EC" id="2.7.11.1"/>
    </reaction>
</comment>
<evidence type="ECO:0000256" key="1">
    <source>
        <dbReference type="ARBA" id="ARBA00004162"/>
    </source>
</evidence>
<dbReference type="InterPro" id="IPR008271">
    <property type="entry name" value="Ser/Thr_kinase_AS"/>
</dbReference>
<dbReference type="InterPro" id="IPR000719">
    <property type="entry name" value="Prot_kinase_dom"/>
</dbReference>
<keyword evidence="10 15" id="KW-1133">Transmembrane helix</keyword>